<feature type="compositionally biased region" description="Low complexity" evidence="1">
    <location>
        <begin position="288"/>
        <end position="301"/>
    </location>
</feature>
<feature type="compositionally biased region" description="Basic residues" evidence="1">
    <location>
        <begin position="93"/>
        <end position="103"/>
    </location>
</feature>
<feature type="region of interest" description="Disordered" evidence="1">
    <location>
        <begin position="194"/>
        <end position="325"/>
    </location>
</feature>
<dbReference type="RefSeq" id="XP_031433614.1">
    <property type="nucleotide sequence ID" value="XM_031577754.2"/>
</dbReference>
<feature type="compositionally biased region" description="Polar residues" evidence="1">
    <location>
        <begin position="105"/>
        <end position="118"/>
    </location>
</feature>
<feature type="compositionally biased region" description="Low complexity" evidence="1">
    <location>
        <begin position="78"/>
        <end position="92"/>
    </location>
</feature>
<keyword evidence="2" id="KW-1185">Reference proteome</keyword>
<dbReference type="KEGG" id="char:116222839"/>
<organism evidence="2 3">
    <name type="scientific">Clupea harengus</name>
    <name type="common">Atlantic herring</name>
    <dbReference type="NCBI Taxonomy" id="7950"/>
    <lineage>
        <taxon>Eukaryota</taxon>
        <taxon>Metazoa</taxon>
        <taxon>Chordata</taxon>
        <taxon>Craniata</taxon>
        <taxon>Vertebrata</taxon>
        <taxon>Euteleostomi</taxon>
        <taxon>Actinopterygii</taxon>
        <taxon>Neopterygii</taxon>
        <taxon>Teleostei</taxon>
        <taxon>Clupei</taxon>
        <taxon>Clupeiformes</taxon>
        <taxon>Clupeoidei</taxon>
        <taxon>Clupeidae</taxon>
        <taxon>Clupea</taxon>
    </lineage>
</organism>
<sequence>MTKFHSRAQVIQMLYDSDEESDSLSECLSDDPSRGASMDSFEWMCFEERLDPLLDFVSSEAPMSAPVPSPLPTHRSSPDLPGPSSLLLSPRRTSTRKSARLSAKRSVSQSLKRSASQSFKKRAPTRTAMASKMTKADSRAPVLQMLYDSDAEFDSLSECSSECLSDDPWSSMDSFEWMCFEKRLDPILDFVSSEAPMSAPVPSPLPTHRSSPDLPGPSSLLPSPRRTSTRKSARLSVKRSARLSVNRSASQSFKKRAPTRTAMASKMKTYSPAQVIQMLNDSDEESSDLPGPSSLSPSPRRTSTRKSARLSVKKSAKPSVKNSRL</sequence>
<feature type="compositionally biased region" description="Basic residues" evidence="1">
    <location>
        <begin position="302"/>
        <end position="316"/>
    </location>
</feature>
<dbReference type="Proteomes" id="UP000515152">
    <property type="component" value="Chromosome 12"/>
</dbReference>
<evidence type="ECO:0000313" key="2">
    <source>
        <dbReference type="Proteomes" id="UP000515152"/>
    </source>
</evidence>
<dbReference type="AlphaFoldDB" id="A0A6P8G344"/>
<evidence type="ECO:0000256" key="1">
    <source>
        <dbReference type="SAM" id="MobiDB-lite"/>
    </source>
</evidence>
<feature type="compositionally biased region" description="Basic residues" evidence="1">
    <location>
        <begin position="227"/>
        <end position="241"/>
    </location>
</feature>
<feature type="compositionally biased region" description="Polar residues" evidence="1">
    <location>
        <begin position="243"/>
        <end position="252"/>
    </location>
</feature>
<feature type="compositionally biased region" description="Low complexity" evidence="1">
    <location>
        <begin position="212"/>
        <end position="226"/>
    </location>
</feature>
<evidence type="ECO:0000313" key="3">
    <source>
        <dbReference type="RefSeq" id="XP_031433614.1"/>
    </source>
</evidence>
<reference evidence="3" key="1">
    <citation type="submission" date="2025-08" db="UniProtKB">
        <authorList>
            <consortium name="RefSeq"/>
        </authorList>
    </citation>
    <scope>IDENTIFICATION</scope>
</reference>
<name>A0A6P8G344_CLUHA</name>
<protein>
    <submittedName>
        <fullName evidence="3">Uncharacterized protein LOC116222839</fullName>
    </submittedName>
</protein>
<proteinExistence type="predicted"/>
<feature type="compositionally biased region" description="Polar residues" evidence="1">
    <location>
        <begin position="271"/>
        <end position="280"/>
    </location>
</feature>
<accession>A0A6P8G344</accession>
<gene>
    <name evidence="3" type="primary">LOC116222839</name>
</gene>
<feature type="region of interest" description="Disordered" evidence="1">
    <location>
        <begin position="61"/>
        <end position="137"/>
    </location>
</feature>
<dbReference type="GeneID" id="116222839"/>